<organism evidence="7 8">
    <name type="scientific">Manduca sexta</name>
    <name type="common">Tobacco hawkmoth</name>
    <name type="synonym">Tobacco hornworm</name>
    <dbReference type="NCBI Taxonomy" id="7130"/>
    <lineage>
        <taxon>Eukaryota</taxon>
        <taxon>Metazoa</taxon>
        <taxon>Ecdysozoa</taxon>
        <taxon>Arthropoda</taxon>
        <taxon>Hexapoda</taxon>
        <taxon>Insecta</taxon>
        <taxon>Pterygota</taxon>
        <taxon>Neoptera</taxon>
        <taxon>Endopterygota</taxon>
        <taxon>Lepidoptera</taxon>
        <taxon>Glossata</taxon>
        <taxon>Ditrysia</taxon>
        <taxon>Bombycoidea</taxon>
        <taxon>Sphingidae</taxon>
        <taxon>Sphinginae</taxon>
        <taxon>Sphingini</taxon>
        <taxon>Manduca</taxon>
    </lineage>
</organism>
<keyword evidence="3" id="KW-0862">Zinc</keyword>
<dbReference type="Proteomes" id="UP000791440">
    <property type="component" value="Unassembled WGS sequence"/>
</dbReference>
<dbReference type="GO" id="GO:0003677">
    <property type="term" value="F:DNA binding"/>
    <property type="evidence" value="ECO:0007669"/>
    <property type="project" value="UniProtKB-UniRule"/>
</dbReference>
<dbReference type="SMART" id="SM00980">
    <property type="entry name" value="THAP"/>
    <property type="match status" value="1"/>
</dbReference>
<dbReference type="Pfam" id="PF05485">
    <property type="entry name" value="THAP"/>
    <property type="match status" value="1"/>
</dbReference>
<evidence type="ECO:0000313" key="8">
    <source>
        <dbReference type="Proteomes" id="UP000791440"/>
    </source>
</evidence>
<keyword evidence="2 5" id="KW-0863">Zinc-finger</keyword>
<evidence type="ECO:0000256" key="3">
    <source>
        <dbReference type="ARBA" id="ARBA00022833"/>
    </source>
</evidence>
<dbReference type="GO" id="GO:0008270">
    <property type="term" value="F:zinc ion binding"/>
    <property type="evidence" value="ECO:0007669"/>
    <property type="project" value="UniProtKB-KW"/>
</dbReference>
<keyword evidence="4 5" id="KW-0238">DNA-binding</keyword>
<accession>A0A921ZA43</accession>
<dbReference type="EMBL" id="JH668460">
    <property type="protein sequence ID" value="KAG6454212.1"/>
    <property type="molecule type" value="Genomic_DNA"/>
</dbReference>
<dbReference type="InterPro" id="IPR048366">
    <property type="entry name" value="TNP-like_GBD"/>
</dbReference>
<dbReference type="PROSITE" id="PS50950">
    <property type="entry name" value="ZF_THAP"/>
    <property type="match status" value="1"/>
</dbReference>
<dbReference type="Pfam" id="PF21788">
    <property type="entry name" value="TNP-like_GBD"/>
    <property type="match status" value="1"/>
</dbReference>
<proteinExistence type="predicted"/>
<gene>
    <name evidence="7" type="ORF">O3G_MSEX008557</name>
</gene>
<evidence type="ECO:0000256" key="5">
    <source>
        <dbReference type="PROSITE-ProRule" id="PRU00309"/>
    </source>
</evidence>
<sequence length="641" mass="73155">MDTPSRTCAVCCMNETEVGLLAGFPSDESRCREWLKVIGNEKLVHLSIDGLNKTFFVCGDHFEKADYDKDGNLVEKCVPKLKMNFPHLTANQLNMFPAAPTRKTGINQTRNCFDYNKSIFNIDIGPSQVVEDLVNKLKITECTLESLKTSVQLVKSMRSSALRESVAETMRKQNKKPKQHNWTKNNKIAALTVYKQSPKEYKYLTKVMPLPCIKSLQDMLNKLQMDTGIDHNVLHHLKILSSNKSMKNRMCVLAFDEMPLRPYFEYNELEDKIEGFEDLGPLGRSQKIADCAGVFMIQGLNEKFKQPIAYYFVEDTISSETLAVIIKEVIKAVNNTGYKILAIVCDQKPANMQAIAILQEQCGTESKNCFMVDKDKVFIVYDVPYLFKELRNEFLEKGKMTMNGMTARWTNIEEFLQENELYLHKISSAHVTPTDDEKLTIRYAAELLSHTISGMLKLMSCAKEEFDCDDFIETATIVDELDQLFDYTNGASNKEKIKKAQRKPCSFKSNHVAMWRQYQETLTTVEFLVDGLPTPNTCVEGYILTLTSLEDIWRELVKLGFKLLDLRTLNLDALQNLFASLHQICGTDTLPTITEFTYAMKIGVLSEFSPHNPASHREEDQHHLLINFHHCLFGAEDSSTE</sequence>
<dbReference type="Pfam" id="PF21787">
    <property type="entry name" value="TNP-like_RNaseH_N"/>
    <property type="match status" value="1"/>
</dbReference>
<reference evidence="7" key="2">
    <citation type="submission" date="2020-12" db="EMBL/GenBank/DDBJ databases">
        <authorList>
            <person name="Kanost M."/>
        </authorList>
    </citation>
    <scope>NUCLEOTIDE SEQUENCE</scope>
</reference>
<dbReference type="InterPro" id="IPR048365">
    <property type="entry name" value="TNP-like_RNaseH_N"/>
</dbReference>
<reference evidence="7" key="1">
    <citation type="journal article" date="2016" name="Insect Biochem. Mol. Biol.">
        <title>Multifaceted biological insights from a draft genome sequence of the tobacco hornworm moth, Manduca sexta.</title>
        <authorList>
            <person name="Kanost M.R."/>
            <person name="Arrese E.L."/>
            <person name="Cao X."/>
            <person name="Chen Y.R."/>
            <person name="Chellapilla S."/>
            <person name="Goldsmith M.R."/>
            <person name="Grosse-Wilde E."/>
            <person name="Heckel D.G."/>
            <person name="Herndon N."/>
            <person name="Jiang H."/>
            <person name="Papanicolaou A."/>
            <person name="Qu J."/>
            <person name="Soulages J.L."/>
            <person name="Vogel H."/>
            <person name="Walters J."/>
            <person name="Waterhouse R.M."/>
            <person name="Ahn S.J."/>
            <person name="Almeida F.C."/>
            <person name="An C."/>
            <person name="Aqrawi P."/>
            <person name="Bretschneider A."/>
            <person name="Bryant W.B."/>
            <person name="Bucks S."/>
            <person name="Chao H."/>
            <person name="Chevignon G."/>
            <person name="Christen J.M."/>
            <person name="Clarke D.F."/>
            <person name="Dittmer N.T."/>
            <person name="Ferguson L.C.F."/>
            <person name="Garavelou S."/>
            <person name="Gordon K.H.J."/>
            <person name="Gunaratna R.T."/>
            <person name="Han Y."/>
            <person name="Hauser F."/>
            <person name="He Y."/>
            <person name="Heidel-Fischer H."/>
            <person name="Hirsh A."/>
            <person name="Hu Y."/>
            <person name="Jiang H."/>
            <person name="Kalra D."/>
            <person name="Klinner C."/>
            <person name="Konig C."/>
            <person name="Kovar C."/>
            <person name="Kroll A.R."/>
            <person name="Kuwar S.S."/>
            <person name="Lee S.L."/>
            <person name="Lehman R."/>
            <person name="Li K."/>
            <person name="Li Z."/>
            <person name="Liang H."/>
            <person name="Lovelace S."/>
            <person name="Lu Z."/>
            <person name="Mansfield J.H."/>
            <person name="McCulloch K.J."/>
            <person name="Mathew T."/>
            <person name="Morton B."/>
            <person name="Muzny D.M."/>
            <person name="Neunemann D."/>
            <person name="Ongeri F."/>
            <person name="Pauchet Y."/>
            <person name="Pu L.L."/>
            <person name="Pyrousis I."/>
            <person name="Rao X.J."/>
            <person name="Redding A."/>
            <person name="Roesel C."/>
            <person name="Sanchez-Gracia A."/>
            <person name="Schaack S."/>
            <person name="Shukla A."/>
            <person name="Tetreau G."/>
            <person name="Wang Y."/>
            <person name="Xiong G.H."/>
            <person name="Traut W."/>
            <person name="Walsh T.K."/>
            <person name="Worley K.C."/>
            <person name="Wu D."/>
            <person name="Wu W."/>
            <person name="Wu Y.Q."/>
            <person name="Zhang X."/>
            <person name="Zou Z."/>
            <person name="Zucker H."/>
            <person name="Briscoe A.D."/>
            <person name="Burmester T."/>
            <person name="Clem R.J."/>
            <person name="Feyereisen R."/>
            <person name="Grimmelikhuijzen C.J.P."/>
            <person name="Hamodrakas S.J."/>
            <person name="Hansson B.S."/>
            <person name="Huguet E."/>
            <person name="Jermiin L.S."/>
            <person name="Lan Q."/>
            <person name="Lehman H.K."/>
            <person name="Lorenzen M."/>
            <person name="Merzendorfer H."/>
            <person name="Michalopoulos I."/>
            <person name="Morton D.B."/>
            <person name="Muthukrishnan S."/>
            <person name="Oakeshott J.G."/>
            <person name="Palmer W."/>
            <person name="Park Y."/>
            <person name="Passarelli A.L."/>
            <person name="Rozas J."/>
            <person name="Schwartz L.M."/>
            <person name="Smith W."/>
            <person name="Southgate A."/>
            <person name="Vilcinskas A."/>
            <person name="Vogt R."/>
            <person name="Wang P."/>
            <person name="Werren J."/>
            <person name="Yu X.Q."/>
            <person name="Zhou J.J."/>
            <person name="Brown S.J."/>
            <person name="Scherer S.E."/>
            <person name="Richards S."/>
            <person name="Blissard G.W."/>
        </authorList>
    </citation>
    <scope>NUCLEOTIDE SEQUENCE</scope>
</reference>
<dbReference type="EMBL" id="JH668460">
    <property type="protein sequence ID" value="KAG6454213.1"/>
    <property type="molecule type" value="Genomic_DNA"/>
</dbReference>
<evidence type="ECO:0000256" key="1">
    <source>
        <dbReference type="ARBA" id="ARBA00022723"/>
    </source>
</evidence>
<evidence type="ECO:0000256" key="2">
    <source>
        <dbReference type="ARBA" id="ARBA00022771"/>
    </source>
</evidence>
<name>A0A921ZA43_MANSE</name>
<comment type="caution">
    <text evidence="7">The sequence shown here is derived from an EMBL/GenBank/DDBJ whole genome shotgun (WGS) entry which is preliminary data.</text>
</comment>
<evidence type="ECO:0000256" key="4">
    <source>
        <dbReference type="ARBA" id="ARBA00023125"/>
    </source>
</evidence>
<dbReference type="SMART" id="SM00692">
    <property type="entry name" value="DM3"/>
    <property type="match status" value="1"/>
</dbReference>
<evidence type="ECO:0000259" key="6">
    <source>
        <dbReference type="PROSITE" id="PS50950"/>
    </source>
</evidence>
<keyword evidence="1" id="KW-0479">Metal-binding</keyword>
<dbReference type="AlphaFoldDB" id="A0A921ZA43"/>
<protein>
    <recommendedName>
        <fullName evidence="6">THAP-type domain-containing protein</fullName>
    </recommendedName>
</protein>
<evidence type="ECO:0000313" key="7">
    <source>
        <dbReference type="EMBL" id="KAG6454213.1"/>
    </source>
</evidence>
<dbReference type="InterPro" id="IPR006612">
    <property type="entry name" value="THAP_Znf"/>
</dbReference>
<feature type="domain" description="THAP-type" evidence="6">
    <location>
        <begin position="3"/>
        <end position="82"/>
    </location>
</feature>
<keyword evidence="8" id="KW-1185">Reference proteome</keyword>